<keyword evidence="3" id="KW-1185">Reference proteome</keyword>
<accession>A0A834WFA5</accession>
<dbReference type="EMBL" id="JAAIUW010000008">
    <property type="protein sequence ID" value="KAF7821210.1"/>
    <property type="molecule type" value="Genomic_DNA"/>
</dbReference>
<sequence length="21" mass="2126">MAAQGVATWTSGGCNMSTQKP</sequence>
<proteinExistence type="predicted"/>
<evidence type="ECO:0000313" key="2">
    <source>
        <dbReference type="EMBL" id="KAF7821210.1"/>
    </source>
</evidence>
<protein>
    <submittedName>
        <fullName evidence="2">Uncharacterized protein</fullName>
    </submittedName>
</protein>
<name>A0A834WFA5_9FABA</name>
<reference evidence="2" key="1">
    <citation type="submission" date="2020-09" db="EMBL/GenBank/DDBJ databases">
        <title>Genome-Enabled Discovery of Anthraquinone Biosynthesis in Senna tora.</title>
        <authorList>
            <person name="Kang S.-H."/>
            <person name="Pandey R.P."/>
            <person name="Lee C.-M."/>
            <person name="Sim J.-S."/>
            <person name="Jeong J.-T."/>
            <person name="Choi B.-S."/>
            <person name="Jung M."/>
            <person name="Ginzburg D."/>
            <person name="Zhao K."/>
            <person name="Won S.Y."/>
            <person name="Oh T.-J."/>
            <person name="Yu Y."/>
            <person name="Kim N.-H."/>
            <person name="Lee O.R."/>
            <person name="Lee T.-H."/>
            <person name="Bashyal P."/>
            <person name="Kim T.-S."/>
            <person name="Lee W.-H."/>
            <person name="Kawkins C."/>
            <person name="Kim C.-K."/>
            <person name="Kim J.S."/>
            <person name="Ahn B.O."/>
            <person name="Rhee S.Y."/>
            <person name="Sohng J.K."/>
        </authorList>
    </citation>
    <scope>NUCLEOTIDE SEQUENCE</scope>
    <source>
        <tissue evidence="2">Leaf</tissue>
    </source>
</reference>
<feature type="compositionally biased region" description="Polar residues" evidence="1">
    <location>
        <begin position="7"/>
        <end position="21"/>
    </location>
</feature>
<comment type="caution">
    <text evidence="2">The sequence shown here is derived from an EMBL/GenBank/DDBJ whole genome shotgun (WGS) entry which is preliminary data.</text>
</comment>
<feature type="region of interest" description="Disordered" evidence="1">
    <location>
        <begin position="1"/>
        <end position="21"/>
    </location>
</feature>
<gene>
    <name evidence="2" type="ORF">G2W53_026665</name>
</gene>
<organism evidence="2 3">
    <name type="scientific">Senna tora</name>
    <dbReference type="NCBI Taxonomy" id="362788"/>
    <lineage>
        <taxon>Eukaryota</taxon>
        <taxon>Viridiplantae</taxon>
        <taxon>Streptophyta</taxon>
        <taxon>Embryophyta</taxon>
        <taxon>Tracheophyta</taxon>
        <taxon>Spermatophyta</taxon>
        <taxon>Magnoliopsida</taxon>
        <taxon>eudicotyledons</taxon>
        <taxon>Gunneridae</taxon>
        <taxon>Pentapetalae</taxon>
        <taxon>rosids</taxon>
        <taxon>fabids</taxon>
        <taxon>Fabales</taxon>
        <taxon>Fabaceae</taxon>
        <taxon>Caesalpinioideae</taxon>
        <taxon>Cassia clade</taxon>
        <taxon>Senna</taxon>
    </lineage>
</organism>
<dbReference type="Proteomes" id="UP000634136">
    <property type="component" value="Unassembled WGS sequence"/>
</dbReference>
<evidence type="ECO:0000256" key="1">
    <source>
        <dbReference type="SAM" id="MobiDB-lite"/>
    </source>
</evidence>
<dbReference type="AlphaFoldDB" id="A0A834WFA5"/>
<evidence type="ECO:0000313" key="3">
    <source>
        <dbReference type="Proteomes" id="UP000634136"/>
    </source>
</evidence>